<evidence type="ECO:0000313" key="2">
    <source>
        <dbReference type="Proteomes" id="UP001218246"/>
    </source>
</evidence>
<reference evidence="1 2" key="1">
    <citation type="submission" date="2023-04" db="EMBL/GenBank/DDBJ databases">
        <title>Ectobacillus antri isolated from activated sludge.</title>
        <authorList>
            <person name="Yan P."/>
            <person name="Liu X."/>
        </authorList>
    </citation>
    <scope>NUCLEOTIDE SEQUENCE [LARGE SCALE GENOMIC DNA]</scope>
    <source>
        <strain evidence="1 2">C18H</strain>
    </source>
</reference>
<accession>A0ABT6H296</accession>
<sequence>MSVTNRRIVFYNLLFVRTEDNSQFFDKQLFIDIMNYISSTATFMLDIPRRNKAIGVEQIEIEHIDYKDCVKLIFKSCKYNHTPDYMSKLDGSVRNSDKKQHEGEKEITHLCATVNTAEAEVILEERRSGVTINEIVKFLNECVKEYIELRSEMVNFKLDYGLVPSSSFLTNLNKMQKVKVAEVFTHKRVLGSETMALLDREDEALKDDVVLTLKAKRGESLLKRNMQSLYESLAGENTVTTRVRIYGTDKNNKGIKLDSEYMKKTEFVTAKLNENGIVDSQDMLTKMLDMLGVNSNAIQI</sequence>
<organism evidence="1 2">
    <name type="scientific">Ectobacillus antri</name>
    <dbReference type="NCBI Taxonomy" id="2486280"/>
    <lineage>
        <taxon>Bacteria</taxon>
        <taxon>Bacillati</taxon>
        <taxon>Bacillota</taxon>
        <taxon>Bacilli</taxon>
        <taxon>Bacillales</taxon>
        <taxon>Bacillaceae</taxon>
        <taxon>Ectobacillus</taxon>
    </lineage>
</organism>
<comment type="caution">
    <text evidence="1">The sequence shown here is derived from an EMBL/GenBank/DDBJ whole genome shotgun (WGS) entry which is preliminary data.</text>
</comment>
<name>A0ABT6H296_9BACI</name>
<protein>
    <submittedName>
        <fullName evidence="1">Uncharacterized protein</fullName>
    </submittedName>
</protein>
<keyword evidence="2" id="KW-1185">Reference proteome</keyword>
<evidence type="ECO:0000313" key="1">
    <source>
        <dbReference type="EMBL" id="MDG5753309.1"/>
    </source>
</evidence>
<proteinExistence type="predicted"/>
<dbReference type="RefSeq" id="WP_278017834.1">
    <property type="nucleotide sequence ID" value="NZ_JARRRY010000001.1"/>
</dbReference>
<gene>
    <name evidence="1" type="ORF">P6P90_04775</name>
</gene>
<dbReference type="EMBL" id="JARULN010000002">
    <property type="protein sequence ID" value="MDG5753309.1"/>
    <property type="molecule type" value="Genomic_DNA"/>
</dbReference>
<dbReference type="Proteomes" id="UP001218246">
    <property type="component" value="Unassembled WGS sequence"/>
</dbReference>